<proteinExistence type="predicted"/>
<comment type="caution">
    <text evidence="1">The sequence shown here is derived from an EMBL/GenBank/DDBJ whole genome shotgun (WGS) entry which is preliminary data.</text>
</comment>
<keyword evidence="1" id="KW-0378">Hydrolase</keyword>
<dbReference type="GO" id="GO:0004040">
    <property type="term" value="F:amidase activity"/>
    <property type="evidence" value="ECO:0007669"/>
    <property type="project" value="UniProtKB-EC"/>
</dbReference>
<dbReference type="InterPro" id="IPR036928">
    <property type="entry name" value="AS_sf"/>
</dbReference>
<dbReference type="Proteomes" id="UP000015729">
    <property type="component" value="Unassembled WGS sequence"/>
</dbReference>
<accession>S6TV26</accession>
<dbReference type="AlphaFoldDB" id="S6TV26"/>
<dbReference type="EC" id="3.5.1.4" evidence="1"/>
<gene>
    <name evidence="1" type="ORF">A244_39668</name>
</gene>
<dbReference type="PATRIC" id="fig|1194404.4.peg.8100"/>
<feature type="non-terminal residue" evidence="1">
    <location>
        <position position="1"/>
    </location>
</feature>
<evidence type="ECO:0000313" key="1">
    <source>
        <dbReference type="EMBL" id="EPN29857.1"/>
    </source>
</evidence>
<protein>
    <submittedName>
        <fullName evidence="1">Amidase</fullName>
        <ecNumber evidence="1">3.5.1.4</ecNumber>
    </submittedName>
</protein>
<dbReference type="Gene3D" id="3.90.1300.10">
    <property type="entry name" value="Amidase signature (AS) domain"/>
    <property type="match status" value="1"/>
</dbReference>
<name>S6TV26_PSESF</name>
<dbReference type="SUPFAM" id="SSF75304">
    <property type="entry name" value="Amidase signature (AS) enzymes"/>
    <property type="match status" value="1"/>
</dbReference>
<organism evidence="1 2">
    <name type="scientific">Pseudomonas syringae pv. actinidiae ICMP 18807</name>
    <dbReference type="NCBI Taxonomy" id="1194404"/>
    <lineage>
        <taxon>Bacteria</taxon>
        <taxon>Pseudomonadati</taxon>
        <taxon>Pseudomonadota</taxon>
        <taxon>Gammaproteobacteria</taxon>
        <taxon>Pseudomonadales</taxon>
        <taxon>Pseudomonadaceae</taxon>
        <taxon>Pseudomonas</taxon>
        <taxon>Pseudomonas syringae</taxon>
    </lineage>
</organism>
<evidence type="ECO:0000313" key="2">
    <source>
        <dbReference type="Proteomes" id="UP000015729"/>
    </source>
</evidence>
<dbReference type="EMBL" id="AOKG01002737">
    <property type="protein sequence ID" value="EPN29857.1"/>
    <property type="molecule type" value="Genomic_DNA"/>
</dbReference>
<reference evidence="1 2" key="1">
    <citation type="journal article" date="2013" name="PLoS Pathog.">
        <title>Genomic analysis of the Kiwifruit pathogen Pseudomonas syringae pv. actinidiae provides insight into the origins of an emergent plant disease.</title>
        <authorList>
            <person name="McCann H.C."/>
            <person name="Rikkerink E.H."/>
            <person name="Bertels F."/>
            <person name="Fiers M."/>
            <person name="Lu A."/>
            <person name="Rees-George J."/>
            <person name="Andersen M.T."/>
            <person name="Gleave A.P."/>
            <person name="Haubold B."/>
            <person name="Wohlers M.W."/>
            <person name="Guttman D.S."/>
            <person name="Wang P.W."/>
            <person name="Straub C."/>
            <person name="Vanneste J.L."/>
            <person name="Rainey P.B."/>
            <person name="Templeton M.D."/>
        </authorList>
    </citation>
    <scope>NUCLEOTIDE SEQUENCE [LARGE SCALE GENOMIC DNA]</scope>
    <source>
        <strain evidence="1 2">ICMP 18807</strain>
    </source>
</reference>
<sequence>GLADGLPVAMMIVAPRFQDALALRVAQAYEQVRGVFPRPPQA</sequence>